<evidence type="ECO:0000313" key="2">
    <source>
        <dbReference type="Proteomes" id="UP000064967"/>
    </source>
</evidence>
<reference evidence="1 2" key="1">
    <citation type="submission" date="2015-08" db="EMBL/GenBank/DDBJ databases">
        <authorList>
            <person name="Babu N.S."/>
            <person name="Beckwith C.J."/>
            <person name="Beseler K.G."/>
            <person name="Brison A."/>
            <person name="Carone J.V."/>
            <person name="Caskin T.P."/>
            <person name="Diamond M."/>
            <person name="Durham M.E."/>
            <person name="Foxe J.M."/>
            <person name="Go M."/>
            <person name="Henderson B.A."/>
            <person name="Jones I.B."/>
            <person name="McGettigan J.A."/>
            <person name="Micheletti S.J."/>
            <person name="Nasrallah M.E."/>
            <person name="Ortiz D."/>
            <person name="Piller C.R."/>
            <person name="Privatt S.R."/>
            <person name="Schneider S.L."/>
            <person name="Sharp S."/>
            <person name="Smith T.C."/>
            <person name="Stanton J.D."/>
            <person name="Ullery H.E."/>
            <person name="Wilson R.J."/>
            <person name="Serrano M.G."/>
            <person name="Buck G."/>
            <person name="Lee V."/>
            <person name="Wang Y."/>
            <person name="Carvalho R."/>
            <person name="Voegtly L."/>
            <person name="Shi R."/>
            <person name="Duckworth R."/>
            <person name="Johnson A."/>
            <person name="Loviza R."/>
            <person name="Walstead R."/>
            <person name="Shah Z."/>
            <person name="Kiflezghi M."/>
            <person name="Wade K."/>
            <person name="Ball S.L."/>
            <person name="Bradley K.W."/>
            <person name="Asai D.J."/>
            <person name="Bowman C.A."/>
            <person name="Russell D.A."/>
            <person name="Pope W.H."/>
            <person name="Jacobs-Sera D."/>
            <person name="Hendrix R.W."/>
            <person name="Hatfull G.F."/>
        </authorList>
    </citation>
    <scope>NUCLEOTIDE SEQUENCE [LARGE SCALE GENOMIC DNA]</scope>
    <source>
        <strain evidence="1 2">DSM 27648</strain>
    </source>
</reference>
<name>A0A0K1PSU2_9BACT</name>
<dbReference type="OrthoDB" id="5510850at2"/>
<dbReference type="Proteomes" id="UP000064967">
    <property type="component" value="Chromosome"/>
</dbReference>
<proteinExistence type="predicted"/>
<dbReference type="SUPFAM" id="SSF52540">
    <property type="entry name" value="P-loop containing nucleoside triphosphate hydrolases"/>
    <property type="match status" value="1"/>
</dbReference>
<sequence length="296" mass="30897">MSTPPSALLVAEDLRIDEGGFPACDGLALETAGERVLVLGAPRALLLASCGLLPVARGRLEVRGRSPLRAVQENVVASALLDPPLPPKWTVMDYATWSARLAGHGAAHAKKLAAQALERLQLGSSASNKLERLAPHARRAMVVAAAMATGAEVLVLEDPTGGLPEDVALTWGRMLVEAMTEKPWIVFAPRLPLTSPLTLGADEALVLGGEAGQTRLEAKGAPADLAPRAHRFVARMQGPLDVLAERLAATGIGLEIQGAQVIVDLGEGHSTAELLGLCGEAQVTVVELYPLSRALS</sequence>
<dbReference type="RefSeq" id="WP_146647864.1">
    <property type="nucleotide sequence ID" value="NZ_CP012333.1"/>
</dbReference>
<dbReference type="AlphaFoldDB" id="A0A0K1PSU2"/>
<dbReference type="EMBL" id="CP012333">
    <property type="protein sequence ID" value="AKU96603.1"/>
    <property type="molecule type" value="Genomic_DNA"/>
</dbReference>
<organism evidence="1 2">
    <name type="scientific">Labilithrix luteola</name>
    <dbReference type="NCBI Taxonomy" id="1391654"/>
    <lineage>
        <taxon>Bacteria</taxon>
        <taxon>Pseudomonadati</taxon>
        <taxon>Myxococcota</taxon>
        <taxon>Polyangia</taxon>
        <taxon>Polyangiales</taxon>
        <taxon>Labilitrichaceae</taxon>
        <taxon>Labilithrix</taxon>
    </lineage>
</organism>
<evidence type="ECO:0000313" key="1">
    <source>
        <dbReference type="EMBL" id="AKU96603.1"/>
    </source>
</evidence>
<keyword evidence="2" id="KW-1185">Reference proteome</keyword>
<dbReference type="InterPro" id="IPR027417">
    <property type="entry name" value="P-loop_NTPase"/>
</dbReference>
<dbReference type="KEGG" id="llu:AKJ09_03267"/>
<protein>
    <submittedName>
        <fullName evidence="1">ABC transporter related protein</fullName>
    </submittedName>
</protein>
<accession>A0A0K1PSU2</accession>
<gene>
    <name evidence="1" type="ORF">AKJ09_03267</name>
</gene>
<dbReference type="Gene3D" id="3.40.50.300">
    <property type="entry name" value="P-loop containing nucleotide triphosphate hydrolases"/>
    <property type="match status" value="1"/>
</dbReference>
<dbReference type="STRING" id="1391654.AKJ09_03267"/>